<dbReference type="Pfam" id="PF13450">
    <property type="entry name" value="NAD_binding_8"/>
    <property type="match status" value="1"/>
</dbReference>
<keyword evidence="3" id="KW-1185">Reference proteome</keyword>
<dbReference type="Gene3D" id="3.50.50.60">
    <property type="entry name" value="FAD/NAD(P)-binding domain"/>
    <property type="match status" value="1"/>
</dbReference>
<accession>A0A3D9DT78</accession>
<evidence type="ECO:0000313" key="3">
    <source>
        <dbReference type="Proteomes" id="UP000256334"/>
    </source>
</evidence>
<dbReference type="SUPFAM" id="SSF51905">
    <property type="entry name" value="FAD/NAD(P)-binding domain"/>
    <property type="match status" value="1"/>
</dbReference>
<gene>
    <name evidence="2" type="ORF">C8D72_2290</name>
</gene>
<dbReference type="GO" id="GO:0016491">
    <property type="term" value="F:oxidoreductase activity"/>
    <property type="evidence" value="ECO:0007669"/>
    <property type="project" value="InterPro"/>
</dbReference>
<dbReference type="PANTHER" id="PTHR16128:SF5">
    <property type="entry name" value="FAD_NAD(P)-BINDING OXIDOREDUCTASE FAMILY PROTEIN"/>
    <property type="match status" value="1"/>
</dbReference>
<comment type="caution">
    <text evidence="2">The sequence shown here is derived from an EMBL/GenBank/DDBJ whole genome shotgun (WGS) entry which is preliminary data.</text>
</comment>
<dbReference type="InterPro" id="IPR002937">
    <property type="entry name" value="Amino_oxidase"/>
</dbReference>
<evidence type="ECO:0000259" key="1">
    <source>
        <dbReference type="Pfam" id="PF01593"/>
    </source>
</evidence>
<dbReference type="PRINTS" id="PR00419">
    <property type="entry name" value="ADXRDTASE"/>
</dbReference>
<dbReference type="RefSeq" id="WP_115854557.1">
    <property type="nucleotide sequence ID" value="NZ_QRDJ01000008.1"/>
</dbReference>
<dbReference type="InterPro" id="IPR036188">
    <property type="entry name" value="FAD/NAD-bd_sf"/>
</dbReference>
<reference evidence="2 3" key="1">
    <citation type="submission" date="2018-07" db="EMBL/GenBank/DDBJ databases">
        <title>Genomic Encyclopedia of Type Strains, Phase IV (KMG-IV): sequencing the most valuable type-strain genomes for metagenomic binning, comparative biology and taxonomic classification.</title>
        <authorList>
            <person name="Goeker M."/>
        </authorList>
    </citation>
    <scope>NUCLEOTIDE SEQUENCE [LARGE SCALE GENOMIC DNA]</scope>
    <source>
        <strain evidence="2 3">DSM 14324</strain>
    </source>
</reference>
<proteinExistence type="predicted"/>
<evidence type="ECO:0000313" key="2">
    <source>
        <dbReference type="EMBL" id="REC93927.1"/>
    </source>
</evidence>
<feature type="domain" description="Amine oxidase" evidence="1">
    <location>
        <begin position="128"/>
        <end position="346"/>
    </location>
</feature>
<dbReference type="Proteomes" id="UP000256334">
    <property type="component" value="Unassembled WGS sequence"/>
</dbReference>
<dbReference type="AlphaFoldDB" id="A0A3D9DT78"/>
<dbReference type="Pfam" id="PF01593">
    <property type="entry name" value="Amino_oxidase"/>
    <property type="match status" value="1"/>
</dbReference>
<dbReference type="PANTHER" id="PTHR16128">
    <property type="entry name" value="FAD/NAD(P)-BINDING OXIDOREDUCTASE FAMILY PROTEIN"/>
    <property type="match status" value="1"/>
</dbReference>
<organism evidence="2 3">
    <name type="scientific">Kushneria indalinina DSM 14324</name>
    <dbReference type="NCBI Taxonomy" id="1122140"/>
    <lineage>
        <taxon>Bacteria</taxon>
        <taxon>Pseudomonadati</taxon>
        <taxon>Pseudomonadota</taxon>
        <taxon>Gammaproteobacteria</taxon>
        <taxon>Oceanospirillales</taxon>
        <taxon>Halomonadaceae</taxon>
        <taxon>Kushneria</taxon>
    </lineage>
</organism>
<dbReference type="Gene3D" id="3.90.660.10">
    <property type="match status" value="1"/>
</dbReference>
<protein>
    <recommendedName>
        <fullName evidence="1">Amine oxidase domain-containing protein</fullName>
    </recommendedName>
</protein>
<name>A0A3D9DT78_9GAMM</name>
<sequence length="349" mass="38674">MAPARSGLNAFRQFEAFVDFLHNIAVIGAGMAGLAAARVLQQAGKNVQIFDKGRRPGGRMSSRCNAHGLFDLGAQYFTVRDPDFARLIQSFEQQDVVTRWPQVMASQSGGQWQTQRPEHPRYAGMPSMAVLPEALAESLEIRQQVRITSMTRARSKWVLKDQNGRCWSGFDHVIVAIPAPQAAELLGDVASRFSLPDMSSCWSTWVCLEAPLNMPAGIDTWHGAFLEDSPVLRWAARQQTRPGQPDGERLSLLSRDDWSDRHLEGDSARVADEMVHAFQQAYPEALPAIEAQGAHRWRYAQPRRPADDNAGYVIDMPEGLSLCGDGYIDGRVEAAWLSGTRLARAICNS</sequence>
<dbReference type="EMBL" id="QRDJ01000008">
    <property type="protein sequence ID" value="REC93927.1"/>
    <property type="molecule type" value="Genomic_DNA"/>
</dbReference>